<proteinExistence type="predicted"/>
<gene>
    <name evidence="2" type="ORF">J2W39_003544</name>
</gene>
<dbReference type="EMBL" id="JAUSRV010000008">
    <property type="protein sequence ID" value="MDP9972302.1"/>
    <property type="molecule type" value="Genomic_DNA"/>
</dbReference>
<protein>
    <submittedName>
        <fullName evidence="2">Uncharacterized protein</fullName>
    </submittedName>
</protein>
<evidence type="ECO:0000313" key="2">
    <source>
        <dbReference type="EMBL" id="MDP9972302.1"/>
    </source>
</evidence>
<feature type="transmembrane region" description="Helical" evidence="1">
    <location>
        <begin position="43"/>
        <end position="61"/>
    </location>
</feature>
<dbReference type="Proteomes" id="UP001224845">
    <property type="component" value="Unassembled WGS sequence"/>
</dbReference>
<keyword evidence="1" id="KW-1133">Transmembrane helix</keyword>
<comment type="caution">
    <text evidence="2">The sequence shown here is derived from an EMBL/GenBank/DDBJ whole genome shotgun (WGS) entry which is preliminary data.</text>
</comment>
<organism evidence="2 3">
    <name type="scientific">Variovorax paradoxus</name>
    <dbReference type="NCBI Taxonomy" id="34073"/>
    <lineage>
        <taxon>Bacteria</taxon>
        <taxon>Pseudomonadati</taxon>
        <taxon>Pseudomonadota</taxon>
        <taxon>Betaproteobacteria</taxon>
        <taxon>Burkholderiales</taxon>
        <taxon>Comamonadaceae</taxon>
        <taxon>Variovorax</taxon>
    </lineage>
</organism>
<keyword evidence="1" id="KW-0472">Membrane</keyword>
<reference evidence="2" key="1">
    <citation type="submission" date="2023-07" db="EMBL/GenBank/DDBJ databases">
        <title>Sorghum-associated microbial communities from plants grown in Nebraska, USA.</title>
        <authorList>
            <person name="Schachtman D."/>
        </authorList>
    </citation>
    <scope>NUCLEOTIDE SEQUENCE</scope>
    <source>
        <strain evidence="2">DS3315</strain>
    </source>
</reference>
<dbReference type="RefSeq" id="WP_015865464.1">
    <property type="nucleotide sequence ID" value="NZ_CAIGKF010000001.1"/>
</dbReference>
<keyword evidence="1" id="KW-0812">Transmembrane</keyword>
<dbReference type="GeneID" id="99718026"/>
<accession>A0AAW8EI45</accession>
<sequence length="104" mass="10900">MTQRIHPLAQPGASRRTLKARAQAVQAAADAAPRGAIDRVWSAAYMSISLLAIVAACAIAGGEAANAELRFATVATSAPPLVRCIPHGARNFQIRPSIQQRKSA</sequence>
<dbReference type="AlphaFoldDB" id="A0AAW8EI45"/>
<evidence type="ECO:0000256" key="1">
    <source>
        <dbReference type="SAM" id="Phobius"/>
    </source>
</evidence>
<name>A0AAW8EI45_VARPD</name>
<evidence type="ECO:0000313" key="3">
    <source>
        <dbReference type="Proteomes" id="UP001224845"/>
    </source>
</evidence>